<keyword evidence="5 13" id="KW-0436">Ligase</keyword>
<keyword evidence="9 13" id="KW-0460">Magnesium</keyword>
<dbReference type="GO" id="GO:0006432">
    <property type="term" value="P:phenylalanyl-tRNA aminoacylation"/>
    <property type="evidence" value="ECO:0007669"/>
    <property type="project" value="UniProtKB-UniRule"/>
</dbReference>
<dbReference type="InterPro" id="IPR006195">
    <property type="entry name" value="aa-tRNA-synth_II"/>
</dbReference>
<dbReference type="GO" id="GO:0005524">
    <property type="term" value="F:ATP binding"/>
    <property type="evidence" value="ECO:0007669"/>
    <property type="project" value="UniProtKB-UniRule"/>
</dbReference>
<evidence type="ECO:0000256" key="12">
    <source>
        <dbReference type="ARBA" id="ARBA00049255"/>
    </source>
</evidence>
<evidence type="ECO:0000259" key="14">
    <source>
        <dbReference type="PROSITE" id="PS50862"/>
    </source>
</evidence>
<dbReference type="GO" id="GO:0000049">
    <property type="term" value="F:tRNA binding"/>
    <property type="evidence" value="ECO:0007669"/>
    <property type="project" value="InterPro"/>
</dbReference>
<evidence type="ECO:0000256" key="10">
    <source>
        <dbReference type="ARBA" id="ARBA00022917"/>
    </source>
</evidence>
<dbReference type="PANTHER" id="PTHR11538">
    <property type="entry name" value="PHENYLALANYL-TRNA SYNTHETASE"/>
    <property type="match status" value="1"/>
</dbReference>
<dbReference type="FunFam" id="3.30.930.10:FF:000003">
    <property type="entry name" value="Phenylalanine--tRNA ligase alpha subunit"/>
    <property type="match status" value="1"/>
</dbReference>
<name>A0A369QB67_9BACT</name>
<dbReference type="EC" id="6.1.1.20" evidence="13"/>
<keyword evidence="11 13" id="KW-0030">Aminoacyl-tRNA synthetase</keyword>
<keyword evidence="8 13" id="KW-0067">ATP-binding</keyword>
<dbReference type="PANTHER" id="PTHR11538:SF41">
    <property type="entry name" value="PHENYLALANINE--TRNA LIGASE, MITOCHONDRIAL"/>
    <property type="match status" value="1"/>
</dbReference>
<dbReference type="InterPro" id="IPR004529">
    <property type="entry name" value="Phe-tRNA-synth_IIc_asu"/>
</dbReference>
<dbReference type="PROSITE" id="PS50862">
    <property type="entry name" value="AA_TRNA_LIGASE_II"/>
    <property type="match status" value="1"/>
</dbReference>
<dbReference type="InterPro" id="IPR002319">
    <property type="entry name" value="Phenylalanyl-tRNA_Synthase"/>
</dbReference>
<sequence length="341" mass="39222">MKFEEITQVAQEVATYELANKEQLEQFRNLYTGRKGRIADLFDGIKNVAPEERKAYGQELNALKEQAVAKFKARQEELEAAGTNQVETNFDFTLPVIPQTLGNRHPLTLVREEIIRIFERMGFNLSEGPEIEDDWHNFSALNFPENHPARDMQDTFFVGEDATMLLRTHTSSVQVRVMENEQPPIRTLSPGRVYRNEAISARAHCIFHQVEGLFIDENVSFADLKQTLYYFVQEMFGADTHIRFRPSFFPFTEPSAEIDITCLICKGTGCNICKQTGWVEIGGSGMVDPEVLKNCQIDPERYSGFAFGMGIERMAMLKYQIKDLRLFTENDVRFLRQFESL</sequence>
<dbReference type="Pfam" id="PF02912">
    <property type="entry name" value="Phe_tRNA-synt_N"/>
    <property type="match status" value="1"/>
</dbReference>
<comment type="caution">
    <text evidence="15">The sequence shown here is derived from an EMBL/GenBank/DDBJ whole genome shotgun (WGS) entry which is preliminary data.</text>
</comment>
<gene>
    <name evidence="13 15" type="primary">pheS</name>
    <name evidence="15" type="ORF">AHMF7616_00283</name>
</gene>
<accession>A0A369QB67</accession>
<evidence type="ECO:0000256" key="1">
    <source>
        <dbReference type="ARBA" id="ARBA00004496"/>
    </source>
</evidence>
<evidence type="ECO:0000256" key="9">
    <source>
        <dbReference type="ARBA" id="ARBA00022842"/>
    </source>
</evidence>
<reference evidence="15 16" key="1">
    <citation type="submission" date="2018-04" db="EMBL/GenBank/DDBJ databases">
        <title>Adhaeribacter sp. HMF7616 genome sequencing and assembly.</title>
        <authorList>
            <person name="Kang H."/>
            <person name="Kang J."/>
            <person name="Cha I."/>
            <person name="Kim H."/>
            <person name="Joh K."/>
        </authorList>
    </citation>
    <scope>NUCLEOTIDE SEQUENCE [LARGE SCALE GENOMIC DNA]</scope>
    <source>
        <strain evidence="15 16">HMF7616</strain>
    </source>
</reference>
<dbReference type="SUPFAM" id="SSF55681">
    <property type="entry name" value="Class II aaRS and biotin synthetases"/>
    <property type="match status" value="1"/>
</dbReference>
<proteinExistence type="inferred from homology"/>
<dbReference type="CDD" id="cd00496">
    <property type="entry name" value="PheRS_alpha_core"/>
    <property type="match status" value="1"/>
</dbReference>
<comment type="subcellular location">
    <subcellularLocation>
        <location evidence="1 13">Cytoplasm</location>
    </subcellularLocation>
</comment>
<dbReference type="EMBL" id="QASA01000001">
    <property type="protein sequence ID" value="RDC61702.1"/>
    <property type="molecule type" value="Genomic_DNA"/>
</dbReference>
<evidence type="ECO:0000256" key="2">
    <source>
        <dbReference type="ARBA" id="ARBA00010207"/>
    </source>
</evidence>
<keyword evidence="16" id="KW-1185">Reference proteome</keyword>
<evidence type="ECO:0000256" key="5">
    <source>
        <dbReference type="ARBA" id="ARBA00022598"/>
    </source>
</evidence>
<feature type="domain" description="Aminoacyl-transfer RNA synthetases class-II family profile" evidence="14">
    <location>
        <begin position="110"/>
        <end position="337"/>
    </location>
</feature>
<dbReference type="HAMAP" id="MF_00281">
    <property type="entry name" value="Phe_tRNA_synth_alpha1"/>
    <property type="match status" value="1"/>
</dbReference>
<evidence type="ECO:0000256" key="3">
    <source>
        <dbReference type="ARBA" id="ARBA00011209"/>
    </source>
</evidence>
<organism evidence="15 16">
    <name type="scientific">Adhaeribacter pallidiroseus</name>
    <dbReference type="NCBI Taxonomy" id="2072847"/>
    <lineage>
        <taxon>Bacteria</taxon>
        <taxon>Pseudomonadati</taxon>
        <taxon>Bacteroidota</taxon>
        <taxon>Cytophagia</taxon>
        <taxon>Cytophagales</taxon>
        <taxon>Hymenobacteraceae</taxon>
        <taxon>Adhaeribacter</taxon>
    </lineage>
</organism>
<comment type="subunit">
    <text evidence="3 13">Tetramer of two alpha and two beta subunits.</text>
</comment>
<evidence type="ECO:0000256" key="4">
    <source>
        <dbReference type="ARBA" id="ARBA00022490"/>
    </source>
</evidence>
<dbReference type="GO" id="GO:0000287">
    <property type="term" value="F:magnesium ion binding"/>
    <property type="evidence" value="ECO:0007669"/>
    <property type="project" value="UniProtKB-UniRule"/>
</dbReference>
<dbReference type="InterPro" id="IPR004188">
    <property type="entry name" value="Phe-tRNA_ligase_II_N"/>
</dbReference>
<dbReference type="Pfam" id="PF01409">
    <property type="entry name" value="tRNA-synt_2d"/>
    <property type="match status" value="1"/>
</dbReference>
<dbReference type="AlphaFoldDB" id="A0A369QB67"/>
<comment type="cofactor">
    <cofactor evidence="13">
        <name>Mg(2+)</name>
        <dbReference type="ChEBI" id="CHEBI:18420"/>
    </cofactor>
    <text evidence="13">Binds 2 magnesium ions per tetramer.</text>
</comment>
<keyword evidence="4 13" id="KW-0963">Cytoplasm</keyword>
<comment type="catalytic activity">
    <reaction evidence="12 13">
        <text>tRNA(Phe) + L-phenylalanine + ATP = L-phenylalanyl-tRNA(Phe) + AMP + diphosphate + H(+)</text>
        <dbReference type="Rhea" id="RHEA:19413"/>
        <dbReference type="Rhea" id="RHEA-COMP:9668"/>
        <dbReference type="Rhea" id="RHEA-COMP:9699"/>
        <dbReference type="ChEBI" id="CHEBI:15378"/>
        <dbReference type="ChEBI" id="CHEBI:30616"/>
        <dbReference type="ChEBI" id="CHEBI:33019"/>
        <dbReference type="ChEBI" id="CHEBI:58095"/>
        <dbReference type="ChEBI" id="CHEBI:78442"/>
        <dbReference type="ChEBI" id="CHEBI:78531"/>
        <dbReference type="ChEBI" id="CHEBI:456215"/>
        <dbReference type="EC" id="6.1.1.20"/>
    </reaction>
</comment>
<dbReference type="Gene3D" id="3.30.930.10">
    <property type="entry name" value="Bira Bifunctional Protein, Domain 2"/>
    <property type="match status" value="1"/>
</dbReference>
<dbReference type="InterPro" id="IPR045864">
    <property type="entry name" value="aa-tRNA-synth_II/BPL/LPL"/>
</dbReference>
<keyword evidence="6 13" id="KW-0479">Metal-binding</keyword>
<evidence type="ECO:0000256" key="7">
    <source>
        <dbReference type="ARBA" id="ARBA00022741"/>
    </source>
</evidence>
<dbReference type="GO" id="GO:0004826">
    <property type="term" value="F:phenylalanine-tRNA ligase activity"/>
    <property type="evidence" value="ECO:0007669"/>
    <property type="project" value="UniProtKB-UniRule"/>
</dbReference>
<dbReference type="InterPro" id="IPR010978">
    <property type="entry name" value="tRNA-bd_arm"/>
</dbReference>
<keyword evidence="7 13" id="KW-0547">Nucleotide-binding</keyword>
<evidence type="ECO:0000313" key="15">
    <source>
        <dbReference type="EMBL" id="RDC61702.1"/>
    </source>
</evidence>
<dbReference type="Proteomes" id="UP000253919">
    <property type="component" value="Unassembled WGS sequence"/>
</dbReference>
<dbReference type="InterPro" id="IPR022911">
    <property type="entry name" value="Phe_tRNA_ligase_alpha1_bac"/>
</dbReference>
<feature type="binding site" evidence="13">
    <location>
        <position position="253"/>
    </location>
    <ligand>
        <name>Mg(2+)</name>
        <dbReference type="ChEBI" id="CHEBI:18420"/>
        <note>shared with beta subunit</note>
    </ligand>
</feature>
<dbReference type="RefSeq" id="WP_115371261.1">
    <property type="nucleotide sequence ID" value="NZ_QASA01000001.1"/>
</dbReference>
<evidence type="ECO:0000256" key="8">
    <source>
        <dbReference type="ARBA" id="ARBA00022840"/>
    </source>
</evidence>
<dbReference type="NCBIfam" id="TIGR00468">
    <property type="entry name" value="pheS"/>
    <property type="match status" value="1"/>
</dbReference>
<evidence type="ECO:0000313" key="16">
    <source>
        <dbReference type="Proteomes" id="UP000253919"/>
    </source>
</evidence>
<protein>
    <recommendedName>
        <fullName evidence="13">Phenylalanine--tRNA ligase alpha subunit</fullName>
        <ecNumber evidence="13">6.1.1.20</ecNumber>
    </recommendedName>
    <alternativeName>
        <fullName evidence="13">Phenylalanyl-tRNA synthetase alpha subunit</fullName>
        <shortName evidence="13">PheRS</shortName>
    </alternativeName>
</protein>
<dbReference type="OrthoDB" id="9800719at2"/>
<comment type="similarity">
    <text evidence="2 13">Belongs to the class-II aminoacyl-tRNA synthetase family. Phe-tRNA synthetase alpha subunit type 1 subfamily.</text>
</comment>
<evidence type="ECO:0000256" key="6">
    <source>
        <dbReference type="ARBA" id="ARBA00022723"/>
    </source>
</evidence>
<dbReference type="SUPFAM" id="SSF46589">
    <property type="entry name" value="tRNA-binding arm"/>
    <property type="match status" value="1"/>
</dbReference>
<dbReference type="GO" id="GO:0005737">
    <property type="term" value="C:cytoplasm"/>
    <property type="evidence" value="ECO:0007669"/>
    <property type="project" value="UniProtKB-SubCell"/>
</dbReference>
<keyword evidence="10 13" id="KW-0648">Protein biosynthesis</keyword>
<evidence type="ECO:0000256" key="13">
    <source>
        <dbReference type="HAMAP-Rule" id="MF_00281"/>
    </source>
</evidence>
<evidence type="ECO:0000256" key="11">
    <source>
        <dbReference type="ARBA" id="ARBA00023146"/>
    </source>
</evidence>